<evidence type="ECO:0000256" key="2">
    <source>
        <dbReference type="SAM" id="Coils"/>
    </source>
</evidence>
<dbReference type="Gene3D" id="1.10.287.470">
    <property type="entry name" value="Helix hairpin bin"/>
    <property type="match status" value="1"/>
</dbReference>
<dbReference type="Gene3D" id="2.40.420.20">
    <property type="match status" value="1"/>
</dbReference>
<sequence length="472" mass="49855">MCSNVARLRLVLGSLGLAGLLLFPSGCSLIPPGEAQTQSSEQRQPGPVAVDVAVAQTGQIEAELAYTGTTLPYREISVRSQVEGQVLDVAVDVGNPVRQGQIVAQLDDAILTAAVVEADAEVAARQSEVASLQAEVNDAQTQVEQAQLELQQAQSDATRLEELFRSGAVSEQAVEQARTTAATAEQAVRSAQQQVRNRQRAVEAAQRRVTSQTALVTQAQRRQSYTTLTAPVNGAVLERTLEPGDLAQPGSEILRLGDLSQVKVEVQLSELELANVRVGQPAQVRLDAFPDQVFQGRVTQVSPAADPTARLVPIEVTIPNPDRRIGSGLLARVSFEQPQAQRVVVPETAVQIRTSSENQGNQGDQGNQGNASPAQSSAPQTLANPTAANPPSANDPAASERESSATLFVVRRQNEGATVTSRQVKLGNRADGQVEILAGLNPGEEFVVRSSGALQNGAPVRLSILSQTAPAN</sequence>
<feature type="domain" description="CusB-like beta-barrel" evidence="5">
    <location>
        <begin position="264"/>
        <end position="338"/>
    </location>
</feature>
<dbReference type="GO" id="GO:0015562">
    <property type="term" value="F:efflux transmembrane transporter activity"/>
    <property type="evidence" value="ECO:0007669"/>
    <property type="project" value="TreeGrafter"/>
</dbReference>
<dbReference type="PANTHER" id="PTHR30469">
    <property type="entry name" value="MULTIDRUG RESISTANCE PROTEIN MDTA"/>
    <property type="match status" value="1"/>
</dbReference>
<evidence type="ECO:0000313" key="6">
    <source>
        <dbReference type="EMBL" id="WNZ27528.1"/>
    </source>
</evidence>
<gene>
    <name evidence="6" type="ORF">HJG54_32145</name>
</gene>
<evidence type="ECO:0000259" key="4">
    <source>
        <dbReference type="Pfam" id="PF25917"/>
    </source>
</evidence>
<dbReference type="InterPro" id="IPR058792">
    <property type="entry name" value="Beta-barrel_RND_2"/>
</dbReference>
<dbReference type="AlphaFoldDB" id="A0AA97ASR5"/>
<organism evidence="6">
    <name type="scientific">Leptolyngbya sp. NK1-12</name>
    <dbReference type="NCBI Taxonomy" id="2547451"/>
    <lineage>
        <taxon>Bacteria</taxon>
        <taxon>Bacillati</taxon>
        <taxon>Cyanobacteriota</taxon>
        <taxon>Cyanophyceae</taxon>
        <taxon>Leptolyngbyales</taxon>
        <taxon>Leptolyngbyaceae</taxon>
        <taxon>Leptolyngbya group</taxon>
        <taxon>Leptolyngbya</taxon>
    </lineage>
</organism>
<feature type="domain" description="Multidrug resistance protein MdtA-like barrel-sandwich hybrid" evidence="4">
    <location>
        <begin position="74"/>
        <end position="251"/>
    </location>
</feature>
<dbReference type="NCBIfam" id="TIGR01730">
    <property type="entry name" value="RND_mfp"/>
    <property type="match status" value="1"/>
</dbReference>
<reference evidence="6" key="1">
    <citation type="submission" date="2020-05" db="EMBL/GenBank/DDBJ databases">
        <authorList>
            <person name="Zhu T."/>
            <person name="Keshari N."/>
            <person name="Lu X."/>
        </authorList>
    </citation>
    <scope>NUCLEOTIDE SEQUENCE</scope>
    <source>
        <strain evidence="6">NK1-12</strain>
    </source>
</reference>
<accession>A0AA97ASR5</accession>
<dbReference type="InterPro" id="IPR058625">
    <property type="entry name" value="MdtA-like_BSH"/>
</dbReference>
<keyword evidence="2" id="KW-0175">Coiled coil</keyword>
<dbReference type="RefSeq" id="WP_316435866.1">
    <property type="nucleotide sequence ID" value="NZ_CP053587.1"/>
</dbReference>
<dbReference type="Gene3D" id="2.40.50.100">
    <property type="match status" value="1"/>
</dbReference>
<dbReference type="EMBL" id="CP053587">
    <property type="protein sequence ID" value="WNZ27528.1"/>
    <property type="molecule type" value="Genomic_DNA"/>
</dbReference>
<dbReference type="GO" id="GO:1990281">
    <property type="term" value="C:efflux pump complex"/>
    <property type="evidence" value="ECO:0007669"/>
    <property type="project" value="TreeGrafter"/>
</dbReference>
<dbReference type="FunFam" id="2.40.30.170:FF:000010">
    <property type="entry name" value="Efflux RND transporter periplasmic adaptor subunit"/>
    <property type="match status" value="1"/>
</dbReference>
<dbReference type="Pfam" id="PF25954">
    <property type="entry name" value="Beta-barrel_RND_2"/>
    <property type="match status" value="1"/>
</dbReference>
<dbReference type="SUPFAM" id="SSF111369">
    <property type="entry name" value="HlyD-like secretion proteins"/>
    <property type="match status" value="2"/>
</dbReference>
<protein>
    <submittedName>
        <fullName evidence="6">Efflux RND transporter periplasmic adaptor subunit</fullName>
    </submittedName>
</protein>
<evidence type="ECO:0000256" key="3">
    <source>
        <dbReference type="SAM" id="MobiDB-lite"/>
    </source>
</evidence>
<dbReference type="PANTHER" id="PTHR30469:SF15">
    <property type="entry name" value="HLYD FAMILY OF SECRETION PROTEINS"/>
    <property type="match status" value="1"/>
</dbReference>
<evidence type="ECO:0000259" key="5">
    <source>
        <dbReference type="Pfam" id="PF25954"/>
    </source>
</evidence>
<feature type="compositionally biased region" description="Low complexity" evidence="3">
    <location>
        <begin position="378"/>
        <end position="397"/>
    </location>
</feature>
<comment type="similarity">
    <text evidence="1">Belongs to the membrane fusion protein (MFP) (TC 8.A.1) family.</text>
</comment>
<feature type="region of interest" description="Disordered" evidence="3">
    <location>
        <begin position="354"/>
        <end position="403"/>
    </location>
</feature>
<dbReference type="Gene3D" id="2.40.30.170">
    <property type="match status" value="1"/>
</dbReference>
<evidence type="ECO:0000256" key="1">
    <source>
        <dbReference type="ARBA" id="ARBA00009477"/>
    </source>
</evidence>
<dbReference type="InterPro" id="IPR006143">
    <property type="entry name" value="RND_pump_MFP"/>
</dbReference>
<dbReference type="Pfam" id="PF25917">
    <property type="entry name" value="BSH_RND"/>
    <property type="match status" value="1"/>
</dbReference>
<name>A0AA97ASR5_9CYAN</name>
<feature type="coiled-coil region" evidence="2">
    <location>
        <begin position="115"/>
        <end position="208"/>
    </location>
</feature>
<feature type="compositionally biased region" description="Low complexity" evidence="3">
    <location>
        <begin position="358"/>
        <end position="370"/>
    </location>
</feature>
<proteinExistence type="inferred from homology"/>